<evidence type="ECO:0000313" key="2">
    <source>
        <dbReference type="Proteomes" id="UP000481033"/>
    </source>
</evidence>
<proteinExistence type="predicted"/>
<gene>
    <name evidence="1" type="ORF">DXZ20_09175</name>
</gene>
<dbReference type="EMBL" id="QXHD01000004">
    <property type="protein sequence ID" value="NEZ55841.1"/>
    <property type="molecule type" value="Genomic_DNA"/>
</dbReference>
<dbReference type="Proteomes" id="UP000481033">
    <property type="component" value="Unassembled WGS sequence"/>
</dbReference>
<evidence type="ECO:0000313" key="1">
    <source>
        <dbReference type="EMBL" id="NEZ55841.1"/>
    </source>
</evidence>
<organism evidence="1 2">
    <name type="scientific">Adonisia turfae CCMR0081</name>
    <dbReference type="NCBI Taxonomy" id="2292702"/>
    <lineage>
        <taxon>Bacteria</taxon>
        <taxon>Bacillati</taxon>
        <taxon>Cyanobacteriota</taxon>
        <taxon>Adonisia</taxon>
        <taxon>Adonisia turfae</taxon>
    </lineage>
</organism>
<dbReference type="AlphaFoldDB" id="A0A6M0RJK8"/>
<reference evidence="1 2" key="1">
    <citation type="journal article" date="2020" name="Microb. Ecol.">
        <title>Ecogenomics of the Marine Benthic Filamentous Cyanobacterium Adonisia.</title>
        <authorList>
            <person name="Walter J.M."/>
            <person name="Coutinho F.H."/>
            <person name="Leomil L."/>
            <person name="Hargreaves P.I."/>
            <person name="Campeao M.E."/>
            <person name="Vieira V.V."/>
            <person name="Silva B.S."/>
            <person name="Fistarol G.O."/>
            <person name="Salomon P.S."/>
            <person name="Sawabe T."/>
            <person name="Mino S."/>
            <person name="Hosokawa M."/>
            <person name="Miyashita H."/>
            <person name="Maruyama F."/>
            <person name="van Verk M.C."/>
            <person name="Dutilh B.E."/>
            <person name="Thompson C.C."/>
            <person name="Thompson F.L."/>
        </authorList>
    </citation>
    <scope>NUCLEOTIDE SEQUENCE [LARGE SCALE GENOMIC DNA]</scope>
    <source>
        <strain evidence="1 2">CCMR0081</strain>
    </source>
</reference>
<keyword evidence="2" id="KW-1185">Reference proteome</keyword>
<sequence length="40" mass="4735">MGQLHSIKSRIYRILQLGYFKVRHLFFCLVVNQRSVGNVL</sequence>
<comment type="caution">
    <text evidence="1">The sequence shown here is derived from an EMBL/GenBank/DDBJ whole genome shotgun (WGS) entry which is preliminary data.</text>
</comment>
<protein>
    <submittedName>
        <fullName evidence="1">Uncharacterized protein</fullName>
    </submittedName>
</protein>
<name>A0A6M0RJK8_9CYAN</name>
<accession>A0A6M0RJK8</accession>